<feature type="transmembrane region" description="Helical" evidence="2">
    <location>
        <begin position="38"/>
        <end position="60"/>
    </location>
</feature>
<dbReference type="EMBL" id="OU963904">
    <property type="protein sequence ID" value="CAH0398540.1"/>
    <property type="molecule type" value="Genomic_DNA"/>
</dbReference>
<keyword evidence="2" id="KW-0812">Transmembrane</keyword>
<reference evidence="3" key="1">
    <citation type="submission" date="2021-12" db="EMBL/GenBank/DDBJ databases">
        <authorList>
            <person name="King R."/>
        </authorList>
    </citation>
    <scope>NUCLEOTIDE SEQUENCE</scope>
</reference>
<feature type="region of interest" description="Disordered" evidence="1">
    <location>
        <begin position="74"/>
        <end position="97"/>
    </location>
</feature>
<name>A0ABN8AS19_CHISP</name>
<evidence type="ECO:0000256" key="1">
    <source>
        <dbReference type="SAM" id="MobiDB-lite"/>
    </source>
</evidence>
<proteinExistence type="predicted"/>
<evidence type="ECO:0000313" key="3">
    <source>
        <dbReference type="EMBL" id="CAH0398540.1"/>
    </source>
</evidence>
<dbReference type="InterPro" id="IPR052728">
    <property type="entry name" value="O2_lipid_transport_reg"/>
</dbReference>
<dbReference type="PANTHER" id="PTHR11161:SF0">
    <property type="entry name" value="O-ACYLTRANSFERASE LIKE PROTEIN"/>
    <property type="match status" value="1"/>
</dbReference>
<keyword evidence="2" id="KW-0472">Membrane</keyword>
<dbReference type="Proteomes" id="UP001153292">
    <property type="component" value="Chromosome 11"/>
</dbReference>
<gene>
    <name evidence="3" type="ORF">CHILSU_LOCUS1663</name>
</gene>
<keyword evidence="2" id="KW-1133">Transmembrane helix</keyword>
<organism evidence="3 4">
    <name type="scientific">Chilo suppressalis</name>
    <name type="common">Asiatic rice borer moth</name>
    <dbReference type="NCBI Taxonomy" id="168631"/>
    <lineage>
        <taxon>Eukaryota</taxon>
        <taxon>Metazoa</taxon>
        <taxon>Ecdysozoa</taxon>
        <taxon>Arthropoda</taxon>
        <taxon>Hexapoda</taxon>
        <taxon>Insecta</taxon>
        <taxon>Pterygota</taxon>
        <taxon>Neoptera</taxon>
        <taxon>Endopterygota</taxon>
        <taxon>Lepidoptera</taxon>
        <taxon>Glossata</taxon>
        <taxon>Ditrysia</taxon>
        <taxon>Pyraloidea</taxon>
        <taxon>Crambidae</taxon>
        <taxon>Crambinae</taxon>
        <taxon>Chilo</taxon>
    </lineage>
</organism>
<sequence length="97" mass="11242">MWKLPARLSFAMYLIHLPIIMVANGSWTHTYYFRSNEVFYRFLSDLMLTFIAAFILCILIDAPFSTLQKLLMGAGKKKPQTGVKTESRDAYEEKTQL</sequence>
<evidence type="ECO:0000313" key="4">
    <source>
        <dbReference type="Proteomes" id="UP001153292"/>
    </source>
</evidence>
<dbReference type="PANTHER" id="PTHR11161">
    <property type="entry name" value="O-ACYLTRANSFERASE"/>
    <property type="match status" value="1"/>
</dbReference>
<feature type="compositionally biased region" description="Basic and acidic residues" evidence="1">
    <location>
        <begin position="85"/>
        <end position="97"/>
    </location>
</feature>
<evidence type="ECO:0000256" key="2">
    <source>
        <dbReference type="SAM" id="Phobius"/>
    </source>
</evidence>
<accession>A0ABN8AS19</accession>
<protein>
    <recommendedName>
        <fullName evidence="5">Acyltransferase 3 domain-containing protein</fullName>
    </recommendedName>
</protein>
<evidence type="ECO:0008006" key="5">
    <source>
        <dbReference type="Google" id="ProtNLM"/>
    </source>
</evidence>
<keyword evidence="4" id="KW-1185">Reference proteome</keyword>
<feature type="transmembrane region" description="Helical" evidence="2">
    <location>
        <begin position="12"/>
        <end position="32"/>
    </location>
</feature>